<keyword evidence="2" id="KW-0882">Thioester bond</keyword>
<evidence type="ECO:0000259" key="3">
    <source>
        <dbReference type="Pfam" id="PF00207"/>
    </source>
</evidence>
<dbReference type="Proteomes" id="UP000030765">
    <property type="component" value="Unassembled WGS sequence"/>
</dbReference>
<dbReference type="VEuPathDB" id="VectorBase:ASIC003393"/>
<evidence type="ECO:0000313" key="4">
    <source>
        <dbReference type="EMBL" id="KFB36274.1"/>
    </source>
</evidence>
<reference evidence="4 6" key="1">
    <citation type="journal article" date="2014" name="BMC Genomics">
        <title>Genome sequence of Anopheles sinensis provides insight into genetics basis of mosquito competence for malaria parasites.</title>
        <authorList>
            <person name="Zhou D."/>
            <person name="Zhang D."/>
            <person name="Ding G."/>
            <person name="Shi L."/>
            <person name="Hou Q."/>
            <person name="Ye Y."/>
            <person name="Xu Y."/>
            <person name="Zhou H."/>
            <person name="Xiong C."/>
            <person name="Li S."/>
            <person name="Yu J."/>
            <person name="Hong S."/>
            <person name="Yu X."/>
            <person name="Zou P."/>
            <person name="Chen C."/>
            <person name="Chang X."/>
            <person name="Wang W."/>
            <person name="Lv Y."/>
            <person name="Sun Y."/>
            <person name="Ma L."/>
            <person name="Shen B."/>
            <person name="Zhu C."/>
        </authorList>
    </citation>
    <scope>NUCLEOTIDE SEQUENCE [LARGE SCALE GENOMIC DNA]</scope>
</reference>
<protein>
    <submittedName>
        <fullName evidence="5">A2M domain-containing protein</fullName>
    </submittedName>
</protein>
<organism evidence="4">
    <name type="scientific">Anopheles sinensis</name>
    <name type="common">Mosquito</name>
    <dbReference type="NCBI Taxonomy" id="74873"/>
    <lineage>
        <taxon>Eukaryota</taxon>
        <taxon>Metazoa</taxon>
        <taxon>Ecdysozoa</taxon>
        <taxon>Arthropoda</taxon>
        <taxon>Hexapoda</taxon>
        <taxon>Insecta</taxon>
        <taxon>Pterygota</taxon>
        <taxon>Neoptera</taxon>
        <taxon>Endopterygota</taxon>
        <taxon>Diptera</taxon>
        <taxon>Nematocera</taxon>
        <taxon>Culicoidea</taxon>
        <taxon>Culicidae</taxon>
        <taxon>Anophelinae</taxon>
        <taxon>Anopheles</taxon>
    </lineage>
</organism>
<keyword evidence="1" id="KW-0732">Signal</keyword>
<dbReference type="AlphaFoldDB" id="A0A084VE80"/>
<dbReference type="Gene3D" id="2.60.40.10">
    <property type="entry name" value="Immunoglobulins"/>
    <property type="match status" value="1"/>
</dbReference>
<accession>A0A084VE80</accession>
<dbReference type="PANTHER" id="PTHR11412">
    <property type="entry name" value="MACROGLOBULIN / COMPLEMENT"/>
    <property type="match status" value="1"/>
</dbReference>
<dbReference type="InterPro" id="IPR050473">
    <property type="entry name" value="A2M/Complement_sys"/>
</dbReference>
<dbReference type="VEuPathDB" id="VectorBase:ASIS010213"/>
<dbReference type="EMBL" id="KE524775">
    <property type="protein sequence ID" value="KFB36274.1"/>
    <property type="molecule type" value="Genomic_DNA"/>
</dbReference>
<dbReference type="STRING" id="74873.A0A084VE80"/>
<evidence type="ECO:0000256" key="1">
    <source>
        <dbReference type="ARBA" id="ARBA00022729"/>
    </source>
</evidence>
<dbReference type="EnsemblMetazoa" id="ASIC003393-RA">
    <property type="protein sequence ID" value="ASIC003393-PA"/>
    <property type="gene ID" value="ASIC003393"/>
</dbReference>
<evidence type="ECO:0000256" key="2">
    <source>
        <dbReference type="ARBA" id="ARBA00022966"/>
    </source>
</evidence>
<evidence type="ECO:0000313" key="6">
    <source>
        <dbReference type="Proteomes" id="UP000030765"/>
    </source>
</evidence>
<dbReference type="InterPro" id="IPR013783">
    <property type="entry name" value="Ig-like_fold"/>
</dbReference>
<sequence>MDPEFGLGIIKEPIEFTTVQSFYIVDNLPSSIKQGEIVALLFTLFNNLGGEYIAYVTMYNVGNQIEFVGQPAGASSYTKSISVKPKVGVPISFLAKAKKLGNIIVRLRASIMLGLEIDAVEKIVLVMPCTIRTDKPRR</sequence>
<dbReference type="PANTHER" id="PTHR11412:SF136">
    <property type="entry name" value="CD109 ANTIGEN"/>
    <property type="match status" value="1"/>
</dbReference>
<gene>
    <name evidence="4" type="ORF">ZHAS_00003393</name>
</gene>
<dbReference type="Pfam" id="PF00207">
    <property type="entry name" value="A2M"/>
    <property type="match status" value="1"/>
</dbReference>
<feature type="domain" description="Alpha-2-macroglobulin" evidence="3">
    <location>
        <begin position="4"/>
        <end position="56"/>
    </location>
</feature>
<proteinExistence type="predicted"/>
<dbReference type="GO" id="GO:0004866">
    <property type="term" value="F:endopeptidase inhibitor activity"/>
    <property type="evidence" value="ECO:0007669"/>
    <property type="project" value="InterPro"/>
</dbReference>
<name>A0A084VE80_ANOSI</name>
<dbReference type="InterPro" id="IPR001599">
    <property type="entry name" value="Macroglobln_a2"/>
</dbReference>
<evidence type="ECO:0000313" key="5">
    <source>
        <dbReference type="EnsemblMetazoa" id="ASIC003393-PA"/>
    </source>
</evidence>
<dbReference type="OrthoDB" id="7737616at2759"/>
<reference evidence="5" key="2">
    <citation type="submission" date="2020-05" db="UniProtKB">
        <authorList>
            <consortium name="EnsemblMetazoa"/>
        </authorList>
    </citation>
    <scope>IDENTIFICATION</scope>
</reference>
<keyword evidence="6" id="KW-1185">Reference proteome</keyword>
<dbReference type="EMBL" id="ATLV01012252">
    <property type="status" value="NOT_ANNOTATED_CDS"/>
    <property type="molecule type" value="Genomic_DNA"/>
</dbReference>